<comment type="caution">
    <text evidence="2">The sequence shown here is derived from an EMBL/GenBank/DDBJ whole genome shotgun (WGS) entry which is preliminary data.</text>
</comment>
<dbReference type="EMBL" id="JAIZAY010001426">
    <property type="protein sequence ID" value="KAJ8017588.1"/>
    <property type="molecule type" value="Genomic_DNA"/>
</dbReference>
<evidence type="ECO:0000256" key="1">
    <source>
        <dbReference type="SAM" id="MobiDB-lite"/>
    </source>
</evidence>
<organism evidence="2 3">
    <name type="scientific">Holothuria leucospilota</name>
    <name type="common">Black long sea cucumber</name>
    <name type="synonym">Mertensiothuria leucospilota</name>
    <dbReference type="NCBI Taxonomy" id="206669"/>
    <lineage>
        <taxon>Eukaryota</taxon>
        <taxon>Metazoa</taxon>
        <taxon>Echinodermata</taxon>
        <taxon>Eleutherozoa</taxon>
        <taxon>Echinozoa</taxon>
        <taxon>Holothuroidea</taxon>
        <taxon>Aspidochirotacea</taxon>
        <taxon>Aspidochirotida</taxon>
        <taxon>Holothuriidae</taxon>
        <taxon>Holothuria</taxon>
    </lineage>
</organism>
<proteinExistence type="predicted"/>
<evidence type="ECO:0000313" key="2">
    <source>
        <dbReference type="EMBL" id="KAJ8017588.1"/>
    </source>
</evidence>
<dbReference type="Proteomes" id="UP001152320">
    <property type="component" value="Unassembled WGS sequence"/>
</dbReference>
<sequence length="67" mass="7706">MRSSLRDVIPERRERDSVEDATYSCSMIVFKGQATHREEQGNCSRRQGVFHYGRPNTNGSCRKEEVG</sequence>
<reference evidence="2" key="1">
    <citation type="submission" date="2021-10" db="EMBL/GenBank/DDBJ databases">
        <title>Tropical sea cucumber genome reveals ecological adaptation and Cuvierian tubules defense mechanism.</title>
        <authorList>
            <person name="Chen T."/>
        </authorList>
    </citation>
    <scope>NUCLEOTIDE SEQUENCE</scope>
    <source>
        <strain evidence="2">Nanhai2018</strain>
        <tissue evidence="2">Muscle</tissue>
    </source>
</reference>
<dbReference type="AlphaFoldDB" id="A0A9Q0Y8I5"/>
<feature type="region of interest" description="Disordered" evidence="1">
    <location>
        <begin position="47"/>
        <end position="67"/>
    </location>
</feature>
<accession>A0A9Q0Y8I5</accession>
<evidence type="ECO:0000313" key="3">
    <source>
        <dbReference type="Proteomes" id="UP001152320"/>
    </source>
</evidence>
<gene>
    <name evidence="2" type="ORF">HOLleu_44901</name>
</gene>
<name>A0A9Q0Y8I5_HOLLE</name>
<protein>
    <submittedName>
        <fullName evidence="2">Uncharacterized protein</fullName>
    </submittedName>
</protein>
<keyword evidence="3" id="KW-1185">Reference proteome</keyword>